<gene>
    <name evidence="1" type="ORF">NCTC10038_02649</name>
</gene>
<protein>
    <submittedName>
        <fullName evidence="1">Uncharacterized protein</fullName>
    </submittedName>
</protein>
<accession>A0A8B4I5G5</accession>
<organism evidence="1 2">
    <name type="scientific">Pseudomonas fluorescens</name>
    <dbReference type="NCBI Taxonomy" id="294"/>
    <lineage>
        <taxon>Bacteria</taxon>
        <taxon>Pseudomonadati</taxon>
        <taxon>Pseudomonadota</taxon>
        <taxon>Gammaproteobacteria</taxon>
        <taxon>Pseudomonadales</taxon>
        <taxon>Pseudomonadaceae</taxon>
        <taxon>Pseudomonas</taxon>
    </lineage>
</organism>
<name>A0A8B4I5G5_PSEFL</name>
<dbReference type="GeneID" id="61638570"/>
<proteinExistence type="predicted"/>
<reference evidence="1 2" key="1">
    <citation type="submission" date="2018-06" db="EMBL/GenBank/DDBJ databases">
        <authorList>
            <consortium name="Pathogen Informatics"/>
            <person name="Doyle S."/>
        </authorList>
    </citation>
    <scope>NUCLEOTIDE SEQUENCE [LARGE SCALE GENOMIC DNA]</scope>
    <source>
        <strain evidence="1 2">NCTC10038</strain>
    </source>
</reference>
<evidence type="ECO:0000313" key="2">
    <source>
        <dbReference type="Proteomes" id="UP000248640"/>
    </source>
</evidence>
<dbReference type="Proteomes" id="UP000248640">
    <property type="component" value="Chromosome 1"/>
</dbReference>
<dbReference type="RefSeq" id="WP_053256429.1">
    <property type="nucleotide sequence ID" value="NZ_CBCRXZ010000010.1"/>
</dbReference>
<dbReference type="EMBL" id="LS483372">
    <property type="protein sequence ID" value="SQF91224.1"/>
    <property type="molecule type" value="Genomic_DNA"/>
</dbReference>
<evidence type="ECO:0000313" key="1">
    <source>
        <dbReference type="EMBL" id="SQF91224.1"/>
    </source>
</evidence>
<dbReference type="AlphaFoldDB" id="A0A8B4I5G5"/>
<sequence length="758" mass="83789">MDAGYAVFQLSKALLAHDLDCGPVARFNARRRISRWQQVIGNLLQGTVEYGSRTPIAEIPGWVTLEVVTGGFATGNLLAGGELTAYERELAASIPGIRPGFERLDINAWHLTDDGLEALNSRLARCDYAVDVPEEAALLTVAWLVMQQRTEQARALIDVIGPFFDRLRFFPSISTQLPISAAQVHIVDAGEIKQLLSTLPSQAQIVVQKQTIETRLPLYDSAVSHFLLTYDAGWPCRHYPSGWRERAAELELDFKRLGINRRSSDRVEELFSLLGQCARDAQSLSGRQVGRVRQIVDDFVRKHGEPGSASHLALRAGQLSQVAGPEHHLIARIVANRLSMYPAAGGLSDFADLAAPITAEEALAFGLGEGVAIPPAVQRRLQRCRSGTISELIEHGLITSGDTVARVLPAMTAQLSSSGLRDEALRMVYASNYRAFRRRRSLLLLNLQRQVGLSELPWVAVIEGDRQSGAVVAGAAKQALVESSALTLSAFPYAILPNKLLQEFSALADTAELDLPFVEEVAADIFMGKFSDKFADAARRAGRVLAGSLYTRYYDINTDELASLHTRGRRRARVASDAFATLCAKRAGVELGTWHPATNGTILEQQQILTTQNLALLFEELGLKVLLQSRLGVMVRVCFEWICKRQQVRIEHYHARLIMLKNTAYAWRQMVFYLAMLDEGERRDAMASVEACFATQPVAFRETFLPVMSGLRKVCAGEVLHQHDATEDGAKVFLGWTVTRHWLLAPQDVISSRTVEQQ</sequence>